<dbReference type="SUPFAM" id="SSF55729">
    <property type="entry name" value="Acyl-CoA N-acyltransferases (Nat)"/>
    <property type="match status" value="1"/>
</dbReference>
<name>A0AAD0S2A4_9GAMM</name>
<dbReference type="PANTHER" id="PTHR43233:SF1">
    <property type="entry name" value="FAMILY N-ACETYLTRANSFERASE, PUTATIVE (AFU_ORTHOLOGUE AFUA_6G03350)-RELATED"/>
    <property type="match status" value="1"/>
</dbReference>
<dbReference type="PANTHER" id="PTHR43233">
    <property type="entry name" value="FAMILY N-ACETYLTRANSFERASE, PUTATIVE (AFU_ORTHOLOGUE AFUA_6G03350)-RELATED"/>
    <property type="match status" value="1"/>
</dbReference>
<dbReference type="EMBL" id="CP032090">
    <property type="protein sequence ID" value="AXV66829.1"/>
    <property type="molecule type" value="Genomic_DNA"/>
</dbReference>
<dbReference type="GO" id="GO:0016747">
    <property type="term" value="F:acyltransferase activity, transferring groups other than amino-acyl groups"/>
    <property type="evidence" value="ECO:0007669"/>
    <property type="project" value="InterPro"/>
</dbReference>
<dbReference type="InterPro" id="IPR053144">
    <property type="entry name" value="Acetyltransferase_Butenolide"/>
</dbReference>
<evidence type="ECO:0000313" key="3">
    <source>
        <dbReference type="Proteomes" id="UP000264605"/>
    </source>
</evidence>
<gene>
    <name evidence="2" type="ORF">D0907_07915</name>
</gene>
<dbReference type="Proteomes" id="UP000264605">
    <property type="component" value="Chromosome"/>
</dbReference>
<evidence type="ECO:0000259" key="1">
    <source>
        <dbReference type="PROSITE" id="PS51186"/>
    </source>
</evidence>
<evidence type="ECO:0000313" key="2">
    <source>
        <dbReference type="EMBL" id="AXV66829.1"/>
    </source>
</evidence>
<dbReference type="InterPro" id="IPR000182">
    <property type="entry name" value="GNAT_dom"/>
</dbReference>
<reference evidence="2 3" key="1">
    <citation type="submission" date="2018-08" db="EMBL/GenBank/DDBJ databases">
        <title>Draft genome sequence of Pseudoalteromonas donghaensis HJ51.</title>
        <authorList>
            <person name="Oh J."/>
            <person name="Roh D."/>
        </authorList>
    </citation>
    <scope>NUCLEOTIDE SEQUENCE [LARGE SCALE GENOMIC DNA]</scope>
    <source>
        <strain evidence="2 3">HJ51</strain>
    </source>
</reference>
<dbReference type="Gene3D" id="3.40.630.30">
    <property type="match status" value="1"/>
</dbReference>
<dbReference type="InterPro" id="IPR016181">
    <property type="entry name" value="Acyl_CoA_acyltransferase"/>
</dbReference>
<proteinExistence type="predicted"/>
<dbReference type="PROSITE" id="PS51186">
    <property type="entry name" value="GNAT"/>
    <property type="match status" value="1"/>
</dbReference>
<accession>A0AAD0S2A4</accession>
<dbReference type="KEGG" id="pdj:D0907_07915"/>
<sequence>MEFKITKQAPNVDEFILLRSKVGWINPERIIVQESLDNSIFHVCVYAESQLAGYGRIVGDGYMYFYLQDVVVDPTYHNQGIGKLVMQEIELFLKKNAHPGATIALLAACGKEKFYSKFGYSGRTGSPLGLGMCKFVE</sequence>
<dbReference type="CDD" id="cd04301">
    <property type="entry name" value="NAT_SF"/>
    <property type="match status" value="1"/>
</dbReference>
<feature type="domain" description="N-acetyltransferase" evidence="1">
    <location>
        <begin position="1"/>
        <end position="137"/>
    </location>
</feature>
<protein>
    <submittedName>
        <fullName evidence="2">N-acetyltransferase</fullName>
    </submittedName>
</protein>
<dbReference type="AlphaFoldDB" id="A0AAD0S2A4"/>
<dbReference type="Pfam" id="PF13508">
    <property type="entry name" value="Acetyltransf_7"/>
    <property type="match status" value="1"/>
</dbReference>
<organism evidence="2 3">
    <name type="scientific">Pseudoalteromonas lipolytica</name>
    <dbReference type="NCBI Taxonomy" id="570156"/>
    <lineage>
        <taxon>Bacteria</taxon>
        <taxon>Pseudomonadati</taxon>
        <taxon>Pseudomonadota</taxon>
        <taxon>Gammaproteobacteria</taxon>
        <taxon>Alteromonadales</taxon>
        <taxon>Pseudoalteromonadaceae</taxon>
        <taxon>Pseudoalteromonas</taxon>
    </lineage>
</organism>